<reference evidence="2" key="2">
    <citation type="submission" date="2023-08" db="EMBL/GenBank/DDBJ databases">
        <title>Nitrogen cycling bacteria in agricultural field soils.</title>
        <authorList>
            <person name="Jang J."/>
        </authorList>
    </citation>
    <scope>NUCLEOTIDE SEQUENCE</scope>
    <source>
        <strain evidence="2">PS3-36</strain>
    </source>
</reference>
<dbReference type="Proteomes" id="UP000295132">
    <property type="component" value="Unassembled WGS sequence"/>
</dbReference>
<protein>
    <submittedName>
        <fullName evidence="3">Uncharacterized protein</fullName>
    </submittedName>
</protein>
<proteinExistence type="predicted"/>
<keyword evidence="1" id="KW-1133">Transmembrane helix</keyword>
<gene>
    <name evidence="3" type="ORF">E2K98_18875</name>
    <name evidence="2" type="ORF">RCG21_18515</name>
</gene>
<dbReference type="AlphaFoldDB" id="A0A4R5VMM8"/>
<evidence type="ECO:0000313" key="3">
    <source>
        <dbReference type="EMBL" id="TDK59313.1"/>
    </source>
</evidence>
<feature type="transmembrane region" description="Helical" evidence="1">
    <location>
        <begin position="12"/>
        <end position="30"/>
    </location>
</feature>
<dbReference type="RefSeq" id="WP_026576443.1">
    <property type="nucleotide sequence ID" value="NZ_JARMCE010000034.1"/>
</dbReference>
<reference evidence="3 4" key="1">
    <citation type="submission" date="2019-03" db="EMBL/GenBank/DDBJ databases">
        <title>Bacillus niacini sp. nov. a Nicotinate-Metabolizing Mesophile Isolated from Soil.</title>
        <authorList>
            <person name="Zhang G."/>
        </authorList>
    </citation>
    <scope>NUCLEOTIDE SEQUENCE [LARGE SCALE GENOMIC DNA]</scope>
    <source>
        <strain evidence="3 4">WN066</strain>
    </source>
</reference>
<comment type="caution">
    <text evidence="3">The sequence shown here is derived from an EMBL/GenBank/DDBJ whole genome shotgun (WGS) entry which is preliminary data.</text>
</comment>
<dbReference type="EMBL" id="JAVGVR010000001">
    <property type="protein sequence ID" value="MDQ6598321.1"/>
    <property type="molecule type" value="Genomic_DNA"/>
</dbReference>
<keyword evidence="1" id="KW-0472">Membrane</keyword>
<dbReference type="EMBL" id="SMYO01000009">
    <property type="protein sequence ID" value="TDK59313.1"/>
    <property type="molecule type" value="Genomic_DNA"/>
</dbReference>
<dbReference type="Proteomes" id="UP001178888">
    <property type="component" value="Unassembled WGS sequence"/>
</dbReference>
<evidence type="ECO:0000313" key="5">
    <source>
        <dbReference type="Proteomes" id="UP001178888"/>
    </source>
</evidence>
<organism evidence="3 4">
    <name type="scientific">Bacillus salipaludis</name>
    <dbReference type="NCBI Taxonomy" id="2547811"/>
    <lineage>
        <taxon>Bacteria</taxon>
        <taxon>Bacillati</taxon>
        <taxon>Bacillota</taxon>
        <taxon>Bacilli</taxon>
        <taxon>Bacillales</taxon>
        <taxon>Bacillaceae</taxon>
        <taxon>Bacillus</taxon>
    </lineage>
</organism>
<name>A0A4R5VMM8_9BACI</name>
<evidence type="ECO:0000313" key="2">
    <source>
        <dbReference type="EMBL" id="MDQ6598321.1"/>
    </source>
</evidence>
<accession>A0A4R5VMM8</accession>
<keyword evidence="1" id="KW-0812">Transmembrane</keyword>
<keyword evidence="5" id="KW-1185">Reference proteome</keyword>
<sequence>MEYKYLKIFKASMFGIGTGVLIFISSFFVSAANGGYFYTATGVGVVIASIITLLFGMCLSLMDEVTEAEIRNKETKLYFVPKRTFH</sequence>
<evidence type="ECO:0000256" key="1">
    <source>
        <dbReference type="SAM" id="Phobius"/>
    </source>
</evidence>
<feature type="transmembrane region" description="Helical" evidence="1">
    <location>
        <begin position="36"/>
        <end position="62"/>
    </location>
</feature>
<evidence type="ECO:0000313" key="4">
    <source>
        <dbReference type="Proteomes" id="UP000295132"/>
    </source>
</evidence>